<evidence type="ECO:0000313" key="1">
    <source>
        <dbReference type="EMBL" id="ATC37465.1"/>
    </source>
</evidence>
<dbReference type="Proteomes" id="UP000190057">
    <property type="component" value="Chromosome"/>
</dbReference>
<sequence length="75" mass="9050">MDYKSTTSGLLKIISIKNNIMIVKDIWTDMDFEQMGWHDNYIHAIVFPNENQKLVLDMDYIFKWVLDEKSNLYKF</sequence>
<evidence type="ECO:0000313" key="2">
    <source>
        <dbReference type="Proteomes" id="UP000190057"/>
    </source>
</evidence>
<gene>
    <name evidence="1" type="ORF">BAZ09_015060</name>
</gene>
<dbReference type="RefSeq" id="WP_034786173.1">
    <property type="nucleotide sequence ID" value="NZ_ANIW01000066.1"/>
</dbReference>
<keyword evidence="2" id="KW-1185">Reference proteome</keyword>
<name>A0ABN5BV38_9FLAO</name>
<protein>
    <submittedName>
        <fullName evidence="1">Uncharacterized protein</fullName>
    </submittedName>
</protein>
<organism evidence="1 2">
    <name type="scientific">Elizabethkingia anophelis R26</name>
    <dbReference type="NCBI Taxonomy" id="1246994"/>
    <lineage>
        <taxon>Bacteria</taxon>
        <taxon>Pseudomonadati</taxon>
        <taxon>Bacteroidota</taxon>
        <taxon>Flavobacteriia</taxon>
        <taxon>Flavobacteriales</taxon>
        <taxon>Weeksellaceae</taxon>
        <taxon>Elizabethkingia</taxon>
    </lineage>
</organism>
<reference evidence="1 2" key="1">
    <citation type="submission" date="2017-09" db="EMBL/GenBank/DDBJ databases">
        <title>Complete circularized genomes of four mosquito-derived Elizabethkingia anophelis isolates.</title>
        <authorList>
            <person name="Nicholson A.C."/>
            <person name="Xu J."/>
        </authorList>
    </citation>
    <scope>NUCLEOTIDE SEQUENCE [LARGE SCALE GENOMIC DNA]</scope>
    <source>
        <strain evidence="1 2">R26</strain>
    </source>
</reference>
<proteinExistence type="predicted"/>
<dbReference type="EMBL" id="CP023401">
    <property type="protein sequence ID" value="ATC37465.1"/>
    <property type="molecule type" value="Genomic_DNA"/>
</dbReference>
<accession>A0ABN5BV38</accession>